<comment type="subcellular location">
    <subcellularLocation>
        <location evidence="3">Endoplasmic reticulum membrane</location>
        <topology evidence="3">Peripheral membrane protein</topology>
    </subcellularLocation>
    <subcellularLocation>
        <location evidence="2">Microsome membrane</location>
        <topology evidence="2">Peripheral membrane protein</topology>
    </subcellularLocation>
</comment>
<dbReference type="InterPro" id="IPR017972">
    <property type="entry name" value="Cyt_P450_CS"/>
</dbReference>
<keyword evidence="9 14" id="KW-0560">Oxidoreductase</keyword>
<dbReference type="PRINTS" id="PR00463">
    <property type="entry name" value="EP450I"/>
</dbReference>
<evidence type="ECO:0000256" key="3">
    <source>
        <dbReference type="ARBA" id="ARBA00004406"/>
    </source>
</evidence>
<evidence type="ECO:0000256" key="1">
    <source>
        <dbReference type="ARBA" id="ARBA00001971"/>
    </source>
</evidence>
<keyword evidence="6 13" id="KW-0479">Metal-binding</keyword>
<dbReference type="InterPro" id="IPR050476">
    <property type="entry name" value="Insect_CytP450_Detox"/>
</dbReference>
<reference evidence="15 16" key="1">
    <citation type="submission" date="2015-09" db="EMBL/GenBank/DDBJ databases">
        <title>Draft genome of the scarab beetle Oryctes borbonicus.</title>
        <authorList>
            <person name="Meyer J.M."/>
            <person name="Markov G.V."/>
            <person name="Baskaran P."/>
            <person name="Herrmann M."/>
            <person name="Sommer R.J."/>
            <person name="Roedelsperger C."/>
        </authorList>
    </citation>
    <scope>NUCLEOTIDE SEQUENCE [LARGE SCALE GENOMIC DNA]</scope>
    <source>
        <strain evidence="15">OB123</strain>
        <tissue evidence="15">Whole animal</tissue>
    </source>
</reference>
<protein>
    <submittedName>
        <fullName evidence="15">Cytochrome P450</fullName>
    </submittedName>
</protein>
<evidence type="ECO:0000256" key="12">
    <source>
        <dbReference type="ARBA" id="ARBA00023136"/>
    </source>
</evidence>
<keyword evidence="16" id="KW-1185">Reference proteome</keyword>
<dbReference type="InterPro" id="IPR002401">
    <property type="entry name" value="Cyt_P450_E_grp-I"/>
</dbReference>
<evidence type="ECO:0000256" key="2">
    <source>
        <dbReference type="ARBA" id="ARBA00004174"/>
    </source>
</evidence>
<evidence type="ECO:0000256" key="9">
    <source>
        <dbReference type="ARBA" id="ARBA00023002"/>
    </source>
</evidence>
<evidence type="ECO:0000256" key="14">
    <source>
        <dbReference type="RuleBase" id="RU000461"/>
    </source>
</evidence>
<proteinExistence type="inferred from homology"/>
<keyword evidence="8" id="KW-0492">Microsome</keyword>
<dbReference type="OrthoDB" id="2789670at2759"/>
<name>A0A0T6B8I1_9SCAR</name>
<evidence type="ECO:0000256" key="4">
    <source>
        <dbReference type="ARBA" id="ARBA00010617"/>
    </source>
</evidence>
<dbReference type="GO" id="GO:0016705">
    <property type="term" value="F:oxidoreductase activity, acting on paired donors, with incorporation or reduction of molecular oxygen"/>
    <property type="evidence" value="ECO:0007669"/>
    <property type="project" value="InterPro"/>
</dbReference>
<evidence type="ECO:0000313" key="16">
    <source>
        <dbReference type="Proteomes" id="UP000051574"/>
    </source>
</evidence>
<gene>
    <name evidence="15" type="ORF">AMK59_3729</name>
</gene>
<dbReference type="EMBL" id="LJIG01009153">
    <property type="protein sequence ID" value="KRT83650.1"/>
    <property type="molecule type" value="Genomic_DNA"/>
</dbReference>
<evidence type="ECO:0000256" key="5">
    <source>
        <dbReference type="ARBA" id="ARBA00022617"/>
    </source>
</evidence>
<sequence length="492" mass="56717">MFFIVVLLTLAYFSIYYYCKQRFSYWRRKGIPDLEPSIPLGNLSAPWKKIPPSIQYANFYKEFKERGQKHGGVYLFTNPMYIPVDPVLVRNILVKDFHNFSMRGISFNAEMQKCTDNLFFLDGPRWKVLRQKVTPTFTSGKMKMMFTTMLNCAKPLVQEMKLMSANREAIDIKETLAKFTTDVIGSCAFGIDCNSFETPNSDLRKYGKMVFQETVLKSLKMLIAFNYRGLAKKLGITMFEKEVDEFFAKLATDAYNYRMSNHIKRNDFMQILIELKETENALTMNELIAQVFAFFVAGFDTSAATLTFCLFELASNLDIQKKLREEISNVLNEYDGEITYESLQDMKYLDQVISETLRKYPVASMIIRTCSEDYQIPFSNSTLEKGTLVLISALGLQRDPEYFPDPEKFDPDRFSNENESKIRPGTYLPFGDGPRICIGIRFGLMQVKICLISLLKGFEFSVNSKTKLPLEFDFGFVTNVKGGIWLNCQKIS</sequence>
<dbReference type="AlphaFoldDB" id="A0A0T6B8I1"/>
<evidence type="ECO:0000256" key="13">
    <source>
        <dbReference type="PIRSR" id="PIRSR602401-1"/>
    </source>
</evidence>
<keyword evidence="11 14" id="KW-0503">Monooxygenase</keyword>
<feature type="binding site" description="axial binding residue" evidence="13">
    <location>
        <position position="437"/>
    </location>
    <ligand>
        <name>heme</name>
        <dbReference type="ChEBI" id="CHEBI:30413"/>
    </ligand>
    <ligandPart>
        <name>Fe</name>
        <dbReference type="ChEBI" id="CHEBI:18248"/>
    </ligandPart>
</feature>
<dbReference type="Proteomes" id="UP000051574">
    <property type="component" value="Unassembled WGS sequence"/>
</dbReference>
<dbReference type="CDD" id="cd11056">
    <property type="entry name" value="CYP6-like"/>
    <property type="match status" value="1"/>
</dbReference>
<evidence type="ECO:0000313" key="15">
    <source>
        <dbReference type="EMBL" id="KRT83650.1"/>
    </source>
</evidence>
<evidence type="ECO:0000256" key="8">
    <source>
        <dbReference type="ARBA" id="ARBA00022848"/>
    </source>
</evidence>
<comment type="similarity">
    <text evidence="4 14">Belongs to the cytochrome P450 family.</text>
</comment>
<keyword evidence="7" id="KW-0256">Endoplasmic reticulum</keyword>
<dbReference type="PRINTS" id="PR00385">
    <property type="entry name" value="P450"/>
</dbReference>
<dbReference type="PANTHER" id="PTHR24292:SF100">
    <property type="entry name" value="CYTOCHROME P450 6A16, ISOFORM B-RELATED"/>
    <property type="match status" value="1"/>
</dbReference>
<dbReference type="GO" id="GO:0005789">
    <property type="term" value="C:endoplasmic reticulum membrane"/>
    <property type="evidence" value="ECO:0007669"/>
    <property type="project" value="UniProtKB-SubCell"/>
</dbReference>
<dbReference type="Pfam" id="PF00067">
    <property type="entry name" value="p450"/>
    <property type="match status" value="1"/>
</dbReference>
<dbReference type="FunFam" id="1.10.630.10:FF:000042">
    <property type="entry name" value="Cytochrome P450"/>
    <property type="match status" value="1"/>
</dbReference>
<dbReference type="Gene3D" id="1.10.630.10">
    <property type="entry name" value="Cytochrome P450"/>
    <property type="match status" value="1"/>
</dbReference>
<comment type="caution">
    <text evidence="15">The sequence shown here is derived from an EMBL/GenBank/DDBJ whole genome shotgun (WGS) entry which is preliminary data.</text>
</comment>
<dbReference type="SUPFAM" id="SSF48264">
    <property type="entry name" value="Cytochrome P450"/>
    <property type="match status" value="1"/>
</dbReference>
<accession>A0A0T6B8I1</accession>
<dbReference type="GO" id="GO:0004497">
    <property type="term" value="F:monooxygenase activity"/>
    <property type="evidence" value="ECO:0007669"/>
    <property type="project" value="UniProtKB-KW"/>
</dbReference>
<dbReference type="GO" id="GO:0020037">
    <property type="term" value="F:heme binding"/>
    <property type="evidence" value="ECO:0007669"/>
    <property type="project" value="InterPro"/>
</dbReference>
<evidence type="ECO:0000256" key="7">
    <source>
        <dbReference type="ARBA" id="ARBA00022824"/>
    </source>
</evidence>
<organism evidence="15 16">
    <name type="scientific">Oryctes borbonicus</name>
    <dbReference type="NCBI Taxonomy" id="1629725"/>
    <lineage>
        <taxon>Eukaryota</taxon>
        <taxon>Metazoa</taxon>
        <taxon>Ecdysozoa</taxon>
        <taxon>Arthropoda</taxon>
        <taxon>Hexapoda</taxon>
        <taxon>Insecta</taxon>
        <taxon>Pterygota</taxon>
        <taxon>Neoptera</taxon>
        <taxon>Endopterygota</taxon>
        <taxon>Coleoptera</taxon>
        <taxon>Polyphaga</taxon>
        <taxon>Scarabaeiformia</taxon>
        <taxon>Scarabaeidae</taxon>
        <taxon>Dynastinae</taxon>
        <taxon>Oryctes</taxon>
    </lineage>
</organism>
<dbReference type="InterPro" id="IPR001128">
    <property type="entry name" value="Cyt_P450"/>
</dbReference>
<keyword evidence="12" id="KW-0472">Membrane</keyword>
<keyword evidence="5 13" id="KW-0349">Heme</keyword>
<dbReference type="GO" id="GO:0005506">
    <property type="term" value="F:iron ion binding"/>
    <property type="evidence" value="ECO:0007669"/>
    <property type="project" value="InterPro"/>
</dbReference>
<dbReference type="PROSITE" id="PS00086">
    <property type="entry name" value="CYTOCHROME_P450"/>
    <property type="match status" value="1"/>
</dbReference>
<comment type="cofactor">
    <cofactor evidence="1 13">
        <name>heme</name>
        <dbReference type="ChEBI" id="CHEBI:30413"/>
    </cofactor>
</comment>
<dbReference type="PANTHER" id="PTHR24292">
    <property type="entry name" value="CYTOCHROME P450"/>
    <property type="match status" value="1"/>
</dbReference>
<evidence type="ECO:0000256" key="6">
    <source>
        <dbReference type="ARBA" id="ARBA00022723"/>
    </source>
</evidence>
<evidence type="ECO:0000256" key="10">
    <source>
        <dbReference type="ARBA" id="ARBA00023004"/>
    </source>
</evidence>
<dbReference type="InterPro" id="IPR036396">
    <property type="entry name" value="Cyt_P450_sf"/>
</dbReference>
<keyword evidence="10 13" id="KW-0408">Iron</keyword>
<evidence type="ECO:0000256" key="11">
    <source>
        <dbReference type="ARBA" id="ARBA00023033"/>
    </source>
</evidence>